<dbReference type="RefSeq" id="WP_097160540.1">
    <property type="nucleotide sequence ID" value="NZ_JBEPMQ010000015.1"/>
</dbReference>
<gene>
    <name evidence="7" type="ORF">SAMN05877753_112126</name>
</gene>
<dbReference type="GO" id="GO:0000160">
    <property type="term" value="P:phosphorelay signal transduction system"/>
    <property type="evidence" value="ECO:0007669"/>
    <property type="project" value="InterPro"/>
</dbReference>
<evidence type="ECO:0000313" key="7">
    <source>
        <dbReference type="EMBL" id="SNX75481.1"/>
    </source>
</evidence>
<dbReference type="PROSITE" id="PS00041">
    <property type="entry name" value="HTH_ARAC_FAMILY_1"/>
    <property type="match status" value="1"/>
</dbReference>
<dbReference type="SUPFAM" id="SSF46689">
    <property type="entry name" value="Homeodomain-like"/>
    <property type="match status" value="2"/>
</dbReference>
<protein>
    <submittedName>
        <fullName evidence="7">AraC family two component transcriptional regulator</fullName>
    </submittedName>
</protein>
<dbReference type="PANTHER" id="PTHR43280">
    <property type="entry name" value="ARAC-FAMILY TRANSCRIPTIONAL REGULATOR"/>
    <property type="match status" value="1"/>
</dbReference>
<reference evidence="7 8" key="1">
    <citation type="submission" date="2017-08" db="EMBL/GenBank/DDBJ databases">
        <authorList>
            <person name="de Groot N.N."/>
        </authorList>
    </citation>
    <scope>NUCLEOTIDE SEQUENCE [LARGE SCALE GENOMIC DNA]</scope>
    <source>
        <strain evidence="7 8">JC228</strain>
    </source>
</reference>
<keyword evidence="2" id="KW-0238">DNA-binding</keyword>
<keyword evidence="1" id="KW-0805">Transcription regulation</keyword>
<accession>A0A285D6N9</accession>
<evidence type="ECO:0000256" key="2">
    <source>
        <dbReference type="ARBA" id="ARBA00023125"/>
    </source>
</evidence>
<dbReference type="GO" id="GO:0043565">
    <property type="term" value="F:sequence-specific DNA binding"/>
    <property type="evidence" value="ECO:0007669"/>
    <property type="project" value="InterPro"/>
</dbReference>
<dbReference type="Pfam" id="PF12833">
    <property type="entry name" value="HTH_18"/>
    <property type="match status" value="1"/>
</dbReference>
<dbReference type="PROSITE" id="PS50110">
    <property type="entry name" value="RESPONSE_REGULATORY"/>
    <property type="match status" value="1"/>
</dbReference>
<dbReference type="GO" id="GO:0003700">
    <property type="term" value="F:DNA-binding transcription factor activity"/>
    <property type="evidence" value="ECO:0007669"/>
    <property type="project" value="InterPro"/>
</dbReference>
<keyword evidence="4" id="KW-0597">Phosphoprotein</keyword>
<feature type="domain" description="Response regulatory" evidence="6">
    <location>
        <begin position="10"/>
        <end position="126"/>
    </location>
</feature>
<keyword evidence="8" id="KW-1185">Reference proteome</keyword>
<dbReference type="SMART" id="SM00342">
    <property type="entry name" value="HTH_ARAC"/>
    <property type="match status" value="1"/>
</dbReference>
<dbReference type="Gene3D" id="3.40.50.2300">
    <property type="match status" value="1"/>
</dbReference>
<dbReference type="OrthoDB" id="159632at2"/>
<proteinExistence type="predicted"/>
<dbReference type="InterPro" id="IPR020449">
    <property type="entry name" value="Tscrpt_reg_AraC-type_HTH"/>
</dbReference>
<dbReference type="Pfam" id="PF00072">
    <property type="entry name" value="Response_reg"/>
    <property type="match status" value="1"/>
</dbReference>
<keyword evidence="3" id="KW-0804">Transcription</keyword>
<organism evidence="7 8">
    <name type="scientific">Bacillus oleivorans</name>
    <dbReference type="NCBI Taxonomy" id="1448271"/>
    <lineage>
        <taxon>Bacteria</taxon>
        <taxon>Bacillati</taxon>
        <taxon>Bacillota</taxon>
        <taxon>Bacilli</taxon>
        <taxon>Bacillales</taxon>
        <taxon>Bacillaceae</taxon>
        <taxon>Bacillus</taxon>
    </lineage>
</organism>
<dbReference type="EMBL" id="OAOP01000012">
    <property type="protein sequence ID" value="SNX75481.1"/>
    <property type="molecule type" value="Genomic_DNA"/>
</dbReference>
<dbReference type="Proteomes" id="UP000219546">
    <property type="component" value="Unassembled WGS sequence"/>
</dbReference>
<feature type="modified residue" description="4-aspartylphosphate" evidence="4">
    <location>
        <position position="61"/>
    </location>
</feature>
<evidence type="ECO:0000259" key="5">
    <source>
        <dbReference type="PROSITE" id="PS01124"/>
    </source>
</evidence>
<dbReference type="CDD" id="cd17536">
    <property type="entry name" value="REC_YesN-like"/>
    <property type="match status" value="1"/>
</dbReference>
<evidence type="ECO:0000259" key="6">
    <source>
        <dbReference type="PROSITE" id="PS50110"/>
    </source>
</evidence>
<evidence type="ECO:0000256" key="4">
    <source>
        <dbReference type="PROSITE-ProRule" id="PRU00169"/>
    </source>
</evidence>
<feature type="domain" description="HTH araC/xylS-type" evidence="5">
    <location>
        <begin position="139"/>
        <end position="237"/>
    </location>
</feature>
<dbReference type="InterPro" id="IPR001789">
    <property type="entry name" value="Sig_transdc_resp-reg_receiver"/>
</dbReference>
<dbReference type="PRINTS" id="PR00032">
    <property type="entry name" value="HTHARAC"/>
</dbReference>
<dbReference type="InterPro" id="IPR018060">
    <property type="entry name" value="HTH_AraC"/>
</dbReference>
<dbReference type="InterPro" id="IPR009057">
    <property type="entry name" value="Homeodomain-like_sf"/>
</dbReference>
<dbReference type="SMART" id="SM00448">
    <property type="entry name" value="REC"/>
    <property type="match status" value="1"/>
</dbReference>
<dbReference type="Gene3D" id="1.10.10.60">
    <property type="entry name" value="Homeodomain-like"/>
    <property type="match status" value="2"/>
</dbReference>
<evidence type="ECO:0000256" key="3">
    <source>
        <dbReference type="ARBA" id="ARBA00023163"/>
    </source>
</evidence>
<dbReference type="InterPro" id="IPR018062">
    <property type="entry name" value="HTH_AraC-typ_CS"/>
</dbReference>
<evidence type="ECO:0000313" key="8">
    <source>
        <dbReference type="Proteomes" id="UP000219546"/>
    </source>
</evidence>
<sequence>MKEGEREIKEILVVEDEEIIRQGLKVLLEKVIGGFTVTEAKSGEEALSMFYQSLPHLVITDIRMGGMDGLTFISKVRQVSAEVPIIILSGHSDFEYARTAMRYGIQHYLLKPINRVELSETITKLFKAETKQDTSRLFDKILQYIDDYLSHEISLKNIADHVFLNPQYVGQLFKSELNQTFTEYITEQRLKRAKKLLKETNLKVYEVAQLSGYKSPKHFMTVFKHEVGMTPVQYREFS</sequence>
<evidence type="ECO:0000256" key="1">
    <source>
        <dbReference type="ARBA" id="ARBA00023015"/>
    </source>
</evidence>
<dbReference type="PROSITE" id="PS01124">
    <property type="entry name" value="HTH_ARAC_FAMILY_2"/>
    <property type="match status" value="1"/>
</dbReference>
<dbReference type="AlphaFoldDB" id="A0A285D6N9"/>
<dbReference type="InterPro" id="IPR011006">
    <property type="entry name" value="CheY-like_superfamily"/>
</dbReference>
<dbReference type="SUPFAM" id="SSF52172">
    <property type="entry name" value="CheY-like"/>
    <property type="match status" value="1"/>
</dbReference>
<name>A0A285D6N9_9BACI</name>
<dbReference type="PANTHER" id="PTHR43280:SF10">
    <property type="entry name" value="REGULATORY PROTEIN POCR"/>
    <property type="match status" value="1"/>
</dbReference>